<keyword evidence="8 10" id="KW-1133">Transmembrane helix</keyword>
<evidence type="ECO:0000256" key="3">
    <source>
        <dbReference type="ARBA" id="ARBA00022448"/>
    </source>
</evidence>
<dbReference type="Proteomes" id="UP000593847">
    <property type="component" value="Chromosome"/>
</dbReference>
<feature type="transmembrane region" description="Helical" evidence="10">
    <location>
        <begin position="159"/>
        <end position="181"/>
    </location>
</feature>
<dbReference type="NCBIfam" id="TIGR01726">
    <property type="entry name" value="HEQRo_perm_3TM"/>
    <property type="match status" value="1"/>
</dbReference>
<evidence type="ECO:0000256" key="7">
    <source>
        <dbReference type="ARBA" id="ARBA00022970"/>
    </source>
</evidence>
<accession>A0A7L9GB44</accession>
<name>A0A7L9GB44_9PSED</name>
<evidence type="ECO:0000256" key="6">
    <source>
        <dbReference type="ARBA" id="ARBA00022692"/>
    </source>
</evidence>
<dbReference type="SUPFAM" id="SSF161098">
    <property type="entry name" value="MetI-like"/>
    <property type="match status" value="1"/>
</dbReference>
<dbReference type="GO" id="GO:0043190">
    <property type="term" value="C:ATP-binding cassette (ABC) transporter complex"/>
    <property type="evidence" value="ECO:0007669"/>
    <property type="project" value="InterPro"/>
</dbReference>
<dbReference type="CDD" id="cd06261">
    <property type="entry name" value="TM_PBP2"/>
    <property type="match status" value="1"/>
</dbReference>
<protein>
    <submittedName>
        <fullName evidence="12">ABC transporter permease subunit</fullName>
    </submittedName>
</protein>
<dbReference type="AlphaFoldDB" id="A0A7L9GB44"/>
<gene>
    <name evidence="12" type="ORF">ICN73_16900</name>
</gene>
<dbReference type="GO" id="GO:0022857">
    <property type="term" value="F:transmembrane transporter activity"/>
    <property type="evidence" value="ECO:0007669"/>
    <property type="project" value="InterPro"/>
</dbReference>
<evidence type="ECO:0000313" key="13">
    <source>
        <dbReference type="Proteomes" id="UP000593847"/>
    </source>
</evidence>
<keyword evidence="6 10" id="KW-0812">Transmembrane</keyword>
<dbReference type="PANTHER" id="PTHR30133">
    <property type="entry name" value="CATIONIC AMINO ACID TRANSPORTER, MEMBRANE COMPONENT"/>
    <property type="match status" value="1"/>
</dbReference>
<keyword evidence="5" id="KW-0997">Cell inner membrane</keyword>
<evidence type="ECO:0000259" key="11">
    <source>
        <dbReference type="PROSITE" id="PS50928"/>
    </source>
</evidence>
<keyword evidence="7" id="KW-0029">Amino-acid transport</keyword>
<dbReference type="RefSeq" id="WP_192907338.1">
    <property type="nucleotide sequence ID" value="NZ_CP062699.1"/>
</dbReference>
<feature type="transmembrane region" description="Helical" evidence="10">
    <location>
        <begin position="59"/>
        <end position="82"/>
    </location>
</feature>
<evidence type="ECO:0000256" key="1">
    <source>
        <dbReference type="ARBA" id="ARBA00004429"/>
    </source>
</evidence>
<evidence type="ECO:0000256" key="8">
    <source>
        <dbReference type="ARBA" id="ARBA00022989"/>
    </source>
</evidence>
<evidence type="ECO:0000256" key="10">
    <source>
        <dbReference type="RuleBase" id="RU363032"/>
    </source>
</evidence>
<feature type="transmembrane region" description="Helical" evidence="10">
    <location>
        <begin position="102"/>
        <end position="126"/>
    </location>
</feature>
<evidence type="ECO:0000313" key="12">
    <source>
        <dbReference type="EMBL" id="QOJ89543.1"/>
    </source>
</evidence>
<comment type="similarity">
    <text evidence="2">Belongs to the binding-protein-dependent transport system permease family. HisMQ subfamily.</text>
</comment>
<sequence length="236" mass="25978">MIEYLQLLSFSPEGWGAALLSGAILTLQLALATLPLGLALGLTLALCMDSKRRFASRAATVFVTVFRGLPELLTIFIIYYGVQLLVKEASEAMGLKPFQVNGFFAGMLALGLVFGAFSSEVFLTAIRAIAKGQREAAFALGLSRVDMFRFVTAPQLWRIALPGLGNLWLVLLKETSLLSVIALTDLMRQTYLAVSNTKEPFFFYAVACSIYLLFSIVSGQVLHLMEKRANRFYVRS</sequence>
<dbReference type="GO" id="GO:0006865">
    <property type="term" value="P:amino acid transport"/>
    <property type="evidence" value="ECO:0007669"/>
    <property type="project" value="UniProtKB-KW"/>
</dbReference>
<keyword evidence="4" id="KW-1003">Cell membrane</keyword>
<dbReference type="InterPro" id="IPR010065">
    <property type="entry name" value="AA_ABC_transptr_permease_3TM"/>
</dbReference>
<dbReference type="PANTHER" id="PTHR30133:SF2">
    <property type="entry name" value="ARGININE ABC TRANSPORTER PERMEASE PROTEIN ARTQ"/>
    <property type="match status" value="1"/>
</dbReference>
<keyword evidence="13" id="KW-1185">Reference proteome</keyword>
<evidence type="ECO:0000256" key="9">
    <source>
        <dbReference type="ARBA" id="ARBA00023136"/>
    </source>
</evidence>
<dbReference type="InterPro" id="IPR000515">
    <property type="entry name" value="MetI-like"/>
</dbReference>
<dbReference type="EMBL" id="CP062699">
    <property type="protein sequence ID" value="QOJ89543.1"/>
    <property type="molecule type" value="Genomic_DNA"/>
</dbReference>
<dbReference type="InterPro" id="IPR051613">
    <property type="entry name" value="ABC_transp_permease_HisMQ"/>
</dbReference>
<reference evidence="12" key="1">
    <citation type="submission" date="2020-09" db="EMBL/GenBank/DDBJ databases">
        <title>Complete genome sequence of Pseudomonas taiwanensis CC, a plant growth-promoting and biotite-weathering strain.</title>
        <authorList>
            <person name="Cheng C."/>
        </authorList>
    </citation>
    <scope>NUCLEOTIDE SEQUENCE [LARGE SCALE GENOMIC DNA]</scope>
    <source>
        <strain evidence="12">WRS8</strain>
    </source>
</reference>
<keyword evidence="9 10" id="KW-0472">Membrane</keyword>
<evidence type="ECO:0000256" key="5">
    <source>
        <dbReference type="ARBA" id="ARBA00022519"/>
    </source>
</evidence>
<dbReference type="InterPro" id="IPR035906">
    <property type="entry name" value="MetI-like_sf"/>
</dbReference>
<proteinExistence type="inferred from homology"/>
<organism evidence="12 13">
    <name type="scientific">Pseudomonas taiwanensis</name>
    <dbReference type="NCBI Taxonomy" id="470150"/>
    <lineage>
        <taxon>Bacteria</taxon>
        <taxon>Pseudomonadati</taxon>
        <taxon>Pseudomonadota</taxon>
        <taxon>Gammaproteobacteria</taxon>
        <taxon>Pseudomonadales</taxon>
        <taxon>Pseudomonadaceae</taxon>
        <taxon>Pseudomonas</taxon>
    </lineage>
</organism>
<evidence type="ECO:0000256" key="2">
    <source>
        <dbReference type="ARBA" id="ARBA00010072"/>
    </source>
</evidence>
<feature type="transmembrane region" description="Helical" evidence="10">
    <location>
        <begin position="20"/>
        <end position="47"/>
    </location>
</feature>
<dbReference type="Gene3D" id="1.10.3720.10">
    <property type="entry name" value="MetI-like"/>
    <property type="match status" value="1"/>
</dbReference>
<dbReference type="KEGG" id="ptai:ICN73_16900"/>
<feature type="domain" description="ABC transmembrane type-1" evidence="11">
    <location>
        <begin position="23"/>
        <end position="223"/>
    </location>
</feature>
<keyword evidence="3 10" id="KW-0813">Transport</keyword>
<feature type="transmembrane region" description="Helical" evidence="10">
    <location>
        <begin position="201"/>
        <end position="225"/>
    </location>
</feature>
<comment type="subcellular location">
    <subcellularLocation>
        <location evidence="1">Cell inner membrane</location>
        <topology evidence="1">Multi-pass membrane protein</topology>
    </subcellularLocation>
    <subcellularLocation>
        <location evidence="10">Cell membrane</location>
        <topology evidence="10">Multi-pass membrane protein</topology>
    </subcellularLocation>
</comment>
<evidence type="ECO:0000256" key="4">
    <source>
        <dbReference type="ARBA" id="ARBA00022475"/>
    </source>
</evidence>
<dbReference type="PROSITE" id="PS50928">
    <property type="entry name" value="ABC_TM1"/>
    <property type="match status" value="1"/>
</dbReference>
<dbReference type="Pfam" id="PF00528">
    <property type="entry name" value="BPD_transp_1"/>
    <property type="match status" value="1"/>
</dbReference>